<accession>A0ABW1AD23</accession>
<organism evidence="1 2">
    <name type="scientific">Actinomadura rugatobispora</name>
    <dbReference type="NCBI Taxonomy" id="1994"/>
    <lineage>
        <taxon>Bacteria</taxon>
        <taxon>Bacillati</taxon>
        <taxon>Actinomycetota</taxon>
        <taxon>Actinomycetes</taxon>
        <taxon>Streptosporangiales</taxon>
        <taxon>Thermomonosporaceae</taxon>
        <taxon>Actinomadura</taxon>
    </lineage>
</organism>
<evidence type="ECO:0000313" key="1">
    <source>
        <dbReference type="EMBL" id="MFC5751850.1"/>
    </source>
</evidence>
<comment type="caution">
    <text evidence="1">The sequence shown here is derived from an EMBL/GenBank/DDBJ whole genome shotgun (WGS) entry which is preliminary data.</text>
</comment>
<name>A0ABW1AD23_9ACTN</name>
<keyword evidence="2" id="KW-1185">Reference proteome</keyword>
<sequence length="152" mass="16785">MTGPGGRSGRRLARLLVSRGLRAVRERRRGRGEHPPMWELCDGGAAPDRVHLVCRPATWRTLNALLDDGPGQPAGPLAGGLVEISLTRCQVAALVQRIAGMRWDLWKPRAPQQEAAIRFYRAVDRALEELARARRPLAQPLRVVVDEPLPPA</sequence>
<dbReference type="RefSeq" id="WP_378287811.1">
    <property type="nucleotide sequence ID" value="NZ_JBHSON010000076.1"/>
</dbReference>
<evidence type="ECO:0000313" key="2">
    <source>
        <dbReference type="Proteomes" id="UP001596074"/>
    </source>
</evidence>
<protein>
    <submittedName>
        <fullName evidence="1">Uncharacterized protein</fullName>
    </submittedName>
</protein>
<dbReference type="EMBL" id="JBHSON010000076">
    <property type="protein sequence ID" value="MFC5751850.1"/>
    <property type="molecule type" value="Genomic_DNA"/>
</dbReference>
<gene>
    <name evidence="1" type="ORF">ACFPZN_40110</name>
</gene>
<reference evidence="2" key="1">
    <citation type="journal article" date="2019" name="Int. J. Syst. Evol. Microbiol.">
        <title>The Global Catalogue of Microorganisms (GCM) 10K type strain sequencing project: providing services to taxonomists for standard genome sequencing and annotation.</title>
        <authorList>
            <consortium name="The Broad Institute Genomics Platform"/>
            <consortium name="The Broad Institute Genome Sequencing Center for Infectious Disease"/>
            <person name="Wu L."/>
            <person name="Ma J."/>
        </authorList>
    </citation>
    <scope>NUCLEOTIDE SEQUENCE [LARGE SCALE GENOMIC DNA]</scope>
    <source>
        <strain evidence="2">KCTC 42087</strain>
    </source>
</reference>
<proteinExistence type="predicted"/>
<dbReference type="Proteomes" id="UP001596074">
    <property type="component" value="Unassembled WGS sequence"/>
</dbReference>